<dbReference type="AlphaFoldDB" id="A0A9N9CTZ4"/>
<feature type="transmembrane region" description="Helical" evidence="1">
    <location>
        <begin position="109"/>
        <end position="133"/>
    </location>
</feature>
<dbReference type="EMBL" id="CAJVPL010002520">
    <property type="protein sequence ID" value="CAG8612636.1"/>
    <property type="molecule type" value="Genomic_DNA"/>
</dbReference>
<accession>A0A9N9CTZ4</accession>
<protein>
    <submittedName>
        <fullName evidence="2">666_t:CDS:1</fullName>
    </submittedName>
</protein>
<evidence type="ECO:0000313" key="3">
    <source>
        <dbReference type="Proteomes" id="UP000789831"/>
    </source>
</evidence>
<keyword evidence="1" id="KW-0472">Membrane</keyword>
<proteinExistence type="predicted"/>
<evidence type="ECO:0000256" key="1">
    <source>
        <dbReference type="SAM" id="Phobius"/>
    </source>
</evidence>
<evidence type="ECO:0000313" key="2">
    <source>
        <dbReference type="EMBL" id="CAG8612636.1"/>
    </source>
</evidence>
<feature type="transmembrane region" description="Helical" evidence="1">
    <location>
        <begin position="159"/>
        <end position="180"/>
    </location>
</feature>
<keyword evidence="3" id="KW-1185">Reference proteome</keyword>
<sequence>TVYRPSAGDSLQNYTKYNMAKKSSHQKGLGHFCFCMGLRFGSIFLTVFWLAGAILAMFILVKELPHQTSKGLTITFLSFSSITVIFAIYGLYALTIRNTNQSIRTYSKLAWILMVLIWSILDLAAVILSFLSYHTSLEDCQESDALCERQIKNDIIKSVAGNLAACSINTYFAIMLRAYLARREAKIRVKKSGRDSLTSISRSSHNVISLPPIVYNDPSNDDDSGNIKPMNVWETNFDAMLNTDDITDYGI</sequence>
<keyword evidence="1" id="KW-1133">Transmembrane helix</keyword>
<dbReference type="Proteomes" id="UP000789831">
    <property type="component" value="Unassembled WGS sequence"/>
</dbReference>
<feature type="transmembrane region" description="Helical" evidence="1">
    <location>
        <begin position="72"/>
        <end position="97"/>
    </location>
</feature>
<keyword evidence="1" id="KW-0812">Transmembrane</keyword>
<reference evidence="2" key="1">
    <citation type="submission" date="2021-06" db="EMBL/GenBank/DDBJ databases">
        <authorList>
            <person name="Kallberg Y."/>
            <person name="Tangrot J."/>
            <person name="Rosling A."/>
        </authorList>
    </citation>
    <scope>NUCLEOTIDE SEQUENCE</scope>
    <source>
        <strain evidence="2">MT106</strain>
    </source>
</reference>
<organism evidence="2 3">
    <name type="scientific">Ambispora gerdemannii</name>
    <dbReference type="NCBI Taxonomy" id="144530"/>
    <lineage>
        <taxon>Eukaryota</taxon>
        <taxon>Fungi</taxon>
        <taxon>Fungi incertae sedis</taxon>
        <taxon>Mucoromycota</taxon>
        <taxon>Glomeromycotina</taxon>
        <taxon>Glomeromycetes</taxon>
        <taxon>Archaeosporales</taxon>
        <taxon>Ambisporaceae</taxon>
        <taxon>Ambispora</taxon>
    </lineage>
</organism>
<dbReference type="OrthoDB" id="10525698at2759"/>
<comment type="caution">
    <text evidence="2">The sequence shown here is derived from an EMBL/GenBank/DDBJ whole genome shotgun (WGS) entry which is preliminary data.</text>
</comment>
<feature type="non-terminal residue" evidence="2">
    <location>
        <position position="1"/>
    </location>
</feature>
<name>A0A9N9CTZ4_9GLOM</name>
<feature type="transmembrane region" description="Helical" evidence="1">
    <location>
        <begin position="29"/>
        <end position="60"/>
    </location>
</feature>
<gene>
    <name evidence="2" type="ORF">AGERDE_LOCUS9668</name>
</gene>